<protein>
    <submittedName>
        <fullName evidence="2">Uncharacterized protein</fullName>
    </submittedName>
</protein>
<evidence type="ECO:0000313" key="3">
    <source>
        <dbReference type="Proteomes" id="UP000602198"/>
    </source>
</evidence>
<dbReference type="Proteomes" id="UP000602198">
    <property type="component" value="Unassembled WGS sequence"/>
</dbReference>
<keyword evidence="1" id="KW-0472">Membrane</keyword>
<feature type="transmembrane region" description="Helical" evidence="1">
    <location>
        <begin position="59"/>
        <end position="80"/>
    </location>
</feature>
<dbReference type="RefSeq" id="WP_201958168.1">
    <property type="nucleotide sequence ID" value="NZ_JAERRJ010000023.1"/>
</dbReference>
<reference evidence="2 3" key="1">
    <citation type="submission" date="2021-01" db="EMBL/GenBank/DDBJ databases">
        <title>WGS of actinomycetes isolated from Thailand.</title>
        <authorList>
            <person name="Thawai C."/>
        </authorList>
    </citation>
    <scope>NUCLEOTIDE SEQUENCE [LARGE SCALE GENOMIC DNA]</scope>
    <source>
        <strain evidence="2 3">LPG 2</strain>
    </source>
</reference>
<keyword evidence="1" id="KW-0812">Transmembrane</keyword>
<sequence>MHLTDPLAEVRWVADPAVATEVRWSVATRWLRSPHTWLTPTCIPVVIAVIAFVREGGSAAADAYAFALLLSLVLVPFIWLEPLLKREAPQGICAPPGTPMVAHYHYFSLHVHSSSKHWRIAFAEVHQVALQGNTVLLTGARDSVLPAGLVPPELVDFVRSRARR</sequence>
<feature type="transmembrane region" description="Helical" evidence="1">
    <location>
        <begin position="37"/>
        <end position="53"/>
    </location>
</feature>
<proteinExistence type="predicted"/>
<comment type="caution">
    <text evidence="2">The sequence shown here is derived from an EMBL/GenBank/DDBJ whole genome shotgun (WGS) entry which is preliminary data.</text>
</comment>
<keyword evidence="3" id="KW-1185">Reference proteome</keyword>
<evidence type="ECO:0000256" key="1">
    <source>
        <dbReference type="SAM" id="Phobius"/>
    </source>
</evidence>
<organism evidence="2 3">
    <name type="scientific">Nocardia acididurans</name>
    <dbReference type="NCBI Taxonomy" id="2802282"/>
    <lineage>
        <taxon>Bacteria</taxon>
        <taxon>Bacillati</taxon>
        <taxon>Actinomycetota</taxon>
        <taxon>Actinomycetes</taxon>
        <taxon>Mycobacteriales</taxon>
        <taxon>Nocardiaceae</taxon>
        <taxon>Nocardia</taxon>
    </lineage>
</organism>
<keyword evidence="1" id="KW-1133">Transmembrane helix</keyword>
<name>A0ABS1MHB7_9NOCA</name>
<dbReference type="EMBL" id="JAERRJ010000023">
    <property type="protein sequence ID" value="MBL1080058.1"/>
    <property type="molecule type" value="Genomic_DNA"/>
</dbReference>
<accession>A0ABS1MHB7</accession>
<evidence type="ECO:0000313" key="2">
    <source>
        <dbReference type="EMBL" id="MBL1080058.1"/>
    </source>
</evidence>
<gene>
    <name evidence="2" type="ORF">JK358_37245</name>
</gene>